<evidence type="ECO:0000313" key="2">
    <source>
        <dbReference type="EMBL" id="KRM56216.1"/>
    </source>
</evidence>
<dbReference type="AlphaFoldDB" id="A0A0R1ZMC1"/>
<name>A0A0R1ZMC1_9LACO</name>
<reference evidence="2 3" key="1">
    <citation type="journal article" date="2015" name="Genome Announc.">
        <title>Expanding the biotechnology potential of lactobacilli through comparative genomics of 213 strains and associated genera.</title>
        <authorList>
            <person name="Sun Z."/>
            <person name="Harris H.M."/>
            <person name="McCann A."/>
            <person name="Guo C."/>
            <person name="Argimon S."/>
            <person name="Zhang W."/>
            <person name="Yang X."/>
            <person name="Jeffery I.B."/>
            <person name="Cooney J.C."/>
            <person name="Kagawa T.F."/>
            <person name="Liu W."/>
            <person name="Song Y."/>
            <person name="Salvetti E."/>
            <person name="Wrobel A."/>
            <person name="Rasinkangas P."/>
            <person name="Parkhill J."/>
            <person name="Rea M.C."/>
            <person name="O'Sullivan O."/>
            <person name="Ritari J."/>
            <person name="Douillard F.P."/>
            <person name="Paul Ross R."/>
            <person name="Yang R."/>
            <person name="Briner A.E."/>
            <person name="Felis G.E."/>
            <person name="de Vos W.M."/>
            <person name="Barrangou R."/>
            <person name="Klaenhammer T.R."/>
            <person name="Caufield P.W."/>
            <person name="Cui Y."/>
            <person name="Zhang H."/>
            <person name="O'Toole P.W."/>
        </authorList>
    </citation>
    <scope>NUCLEOTIDE SEQUENCE [LARGE SCALE GENOMIC DNA]</scope>
    <source>
        <strain evidence="2 3">DSM 20505</strain>
    </source>
</reference>
<keyword evidence="1" id="KW-1133">Transmembrane helix</keyword>
<dbReference type="PATRIC" id="fig|1291052.5.peg.198"/>
<dbReference type="OrthoDB" id="2318876at2"/>
<evidence type="ECO:0000256" key="1">
    <source>
        <dbReference type="SAM" id="Phobius"/>
    </source>
</evidence>
<protein>
    <submittedName>
        <fullName evidence="2">Uncharacterized protein</fullName>
    </submittedName>
</protein>
<comment type="caution">
    <text evidence="2">The sequence shown here is derived from an EMBL/GenBank/DDBJ whole genome shotgun (WGS) entry which is preliminary data.</text>
</comment>
<dbReference type="RefSeq" id="WP_054679925.1">
    <property type="nucleotide sequence ID" value="NZ_AYYO01000008.1"/>
</dbReference>
<dbReference type="EMBL" id="AYYO01000008">
    <property type="protein sequence ID" value="KRM56216.1"/>
    <property type="molecule type" value="Genomic_DNA"/>
</dbReference>
<feature type="transmembrane region" description="Helical" evidence="1">
    <location>
        <begin position="72"/>
        <end position="90"/>
    </location>
</feature>
<keyword evidence="3" id="KW-1185">Reference proteome</keyword>
<dbReference type="Proteomes" id="UP000051679">
    <property type="component" value="Unassembled WGS sequence"/>
</dbReference>
<sequence>MHRAPAKHTNKGIVIATIIVALIFIGIDFYLTKPTSMVDRMSTVSFGIILTLGLIILTVLDGRARSKFVRFLSDWLWGTVLLAFVHLYMIGLDPEWLFLGAGSGIIAFLAMIAALRTKFITTETDYDRVREER</sequence>
<feature type="transmembrane region" description="Helical" evidence="1">
    <location>
        <begin position="43"/>
        <end position="60"/>
    </location>
</feature>
<organism evidence="2 3">
    <name type="scientific">Lacticaseibacillus sharpeae JCM 1186 = DSM 20505</name>
    <dbReference type="NCBI Taxonomy" id="1291052"/>
    <lineage>
        <taxon>Bacteria</taxon>
        <taxon>Bacillati</taxon>
        <taxon>Bacillota</taxon>
        <taxon>Bacilli</taxon>
        <taxon>Lactobacillales</taxon>
        <taxon>Lactobacillaceae</taxon>
        <taxon>Lacticaseibacillus</taxon>
    </lineage>
</organism>
<keyword evidence="1" id="KW-0472">Membrane</keyword>
<feature type="transmembrane region" description="Helical" evidence="1">
    <location>
        <begin position="96"/>
        <end position="115"/>
    </location>
</feature>
<gene>
    <name evidence="2" type="ORF">FC18_GL000193</name>
</gene>
<proteinExistence type="predicted"/>
<accession>A0A0R1ZMC1</accession>
<feature type="transmembrane region" description="Helical" evidence="1">
    <location>
        <begin position="12"/>
        <end position="31"/>
    </location>
</feature>
<evidence type="ECO:0000313" key="3">
    <source>
        <dbReference type="Proteomes" id="UP000051679"/>
    </source>
</evidence>
<keyword evidence="1" id="KW-0812">Transmembrane</keyword>